<dbReference type="InterPro" id="IPR011051">
    <property type="entry name" value="RmlC_Cupin_sf"/>
</dbReference>
<dbReference type="RefSeq" id="WP_010877830.1">
    <property type="nucleotide sequence ID" value="NZ_CP006577.1"/>
</dbReference>
<dbReference type="PANTHER" id="PTHR21047:SF2">
    <property type="entry name" value="THYMIDINE DIPHOSPHO-4-KETO-RHAMNOSE 3,5-EPIMERASE"/>
    <property type="match status" value="1"/>
</dbReference>
<dbReference type="HOGENOM" id="CLU_090940_3_0_2"/>
<gene>
    <name evidence="3" type="ORF">AFULGI_00003190</name>
</gene>
<dbReference type="GeneID" id="24793861"/>
<evidence type="ECO:0000259" key="2">
    <source>
        <dbReference type="Pfam" id="PF14667"/>
    </source>
</evidence>
<organism evidence="3 4">
    <name type="scientific">Archaeoglobus fulgidus DSM 8774</name>
    <dbReference type="NCBI Taxonomy" id="1344584"/>
    <lineage>
        <taxon>Archaea</taxon>
        <taxon>Methanobacteriati</taxon>
        <taxon>Methanobacteriota</taxon>
        <taxon>Archaeoglobi</taxon>
        <taxon>Archaeoglobales</taxon>
        <taxon>Archaeoglobaceae</taxon>
        <taxon>Archaeoglobus</taxon>
    </lineage>
</organism>
<dbReference type="GO" id="GO:0008830">
    <property type="term" value="F:dTDP-4-dehydrorhamnose 3,5-epimerase activity"/>
    <property type="evidence" value="ECO:0007669"/>
    <property type="project" value="UniProtKB-EC"/>
</dbReference>
<dbReference type="KEGG" id="afg:AFULGI_00003190"/>
<dbReference type="GO" id="GO:0000271">
    <property type="term" value="P:polysaccharide biosynthetic process"/>
    <property type="evidence" value="ECO:0007669"/>
    <property type="project" value="TreeGrafter"/>
</dbReference>
<dbReference type="InterPro" id="IPR029303">
    <property type="entry name" value="CapF_C"/>
</dbReference>
<dbReference type="SUPFAM" id="SSF51182">
    <property type="entry name" value="RmlC-like cupins"/>
    <property type="match status" value="1"/>
</dbReference>
<dbReference type="EC" id="5.1.3.13" evidence="3"/>
<dbReference type="InterPro" id="IPR014710">
    <property type="entry name" value="RmlC-like_jellyroll"/>
</dbReference>
<feature type="site" description="Participates in a stacking interaction with the thymidine ring of dTDP-4-oxo-6-deoxyglucose" evidence="1">
    <location>
        <position position="122"/>
    </location>
</feature>
<dbReference type="Pfam" id="PF14667">
    <property type="entry name" value="Polysacc_synt_C"/>
    <property type="match status" value="1"/>
</dbReference>
<keyword evidence="3" id="KW-0413">Isomerase</keyword>
<evidence type="ECO:0000313" key="4">
    <source>
        <dbReference type="Proteomes" id="UP000028501"/>
    </source>
</evidence>
<protein>
    <submittedName>
        <fullName evidence="3">dTDP-4-dehydrorhamnose 3,5-epimerase</fullName>
        <ecNumber evidence="3">5.1.3.13</ecNumber>
    </submittedName>
</protein>
<sequence>MLPGIVVKPLKTFADERGFFTEIMRRDWDVFEDEILQANMSVTYPGIVRAWHKHERGQVDYFVCIGGAIKICAYDDETQELAEIVSTGKNLQVVRVPGHYWHGFKAIGVEPAVLVYFVSRLYDYENPDEVRRPWNDSTIVPAKINGREDDPRCGKPWDWFYPPHK</sequence>
<dbReference type="EMBL" id="CP006577">
    <property type="protein sequence ID" value="AIG97143.1"/>
    <property type="molecule type" value="Genomic_DNA"/>
</dbReference>
<evidence type="ECO:0000256" key="1">
    <source>
        <dbReference type="PIRSR" id="PIRSR600888-3"/>
    </source>
</evidence>
<accession>A0A075WHW8</accession>
<reference evidence="3 4" key="1">
    <citation type="submission" date="2013-07" db="EMBL/GenBank/DDBJ databases">
        <title>Genome of Archaeoglobus fulgidus.</title>
        <authorList>
            <person name="Fiebig A."/>
            <person name="Birkeland N.-K."/>
        </authorList>
    </citation>
    <scope>NUCLEOTIDE SEQUENCE [LARGE SCALE GENOMIC DNA]</scope>
    <source>
        <strain evidence="3 4">DSM 8774</strain>
    </source>
</reference>
<dbReference type="InterPro" id="IPR000888">
    <property type="entry name" value="RmlC-like"/>
</dbReference>
<dbReference type="AlphaFoldDB" id="A0A075WHW8"/>
<name>A0A075WHW8_ARCFL</name>
<evidence type="ECO:0000313" key="3">
    <source>
        <dbReference type="EMBL" id="AIG97143.1"/>
    </source>
</evidence>
<feature type="domain" description="Capsular polysaccharide assembling protein CapF C-terminal" evidence="2">
    <location>
        <begin position="14"/>
        <end position="129"/>
    </location>
</feature>
<proteinExistence type="predicted"/>
<dbReference type="Proteomes" id="UP000028501">
    <property type="component" value="Chromosome"/>
</dbReference>
<dbReference type="GO" id="GO:0005829">
    <property type="term" value="C:cytosol"/>
    <property type="evidence" value="ECO:0007669"/>
    <property type="project" value="TreeGrafter"/>
</dbReference>
<dbReference type="Gene3D" id="2.60.120.10">
    <property type="entry name" value="Jelly Rolls"/>
    <property type="match status" value="1"/>
</dbReference>
<dbReference type="PANTHER" id="PTHR21047">
    <property type="entry name" value="DTDP-6-DEOXY-D-GLUCOSE-3,5 EPIMERASE"/>
    <property type="match status" value="1"/>
</dbReference>